<dbReference type="PANTHER" id="PTHR43639">
    <property type="entry name" value="OXIDOREDUCTASE, SHORT-CHAIN DEHYDROGENASE/REDUCTASE FAMILY (AFU_ORTHOLOGUE AFUA_5G02870)"/>
    <property type="match status" value="1"/>
</dbReference>
<evidence type="ECO:0000313" key="4">
    <source>
        <dbReference type="Proteomes" id="UP000003973"/>
    </source>
</evidence>
<reference evidence="3" key="1">
    <citation type="submission" date="2011-10" db="EMBL/GenBank/DDBJ databases">
        <title>The Genome Sequence of Oxalobacter formigenes HOxBLS.</title>
        <authorList>
            <consortium name="The Broad Institute Genome Sequencing Platform"/>
            <person name="Earl A."/>
            <person name="Ward D."/>
            <person name="Feldgarden M."/>
            <person name="Gevers D."/>
            <person name="Allison M.J."/>
            <person name="Humphrey S."/>
            <person name="Young S.K."/>
            <person name="Zeng Q."/>
            <person name="Gargeya S."/>
            <person name="Fitzgerald M."/>
            <person name="Haas B."/>
            <person name="Abouelleil A."/>
            <person name="Alvarado L."/>
            <person name="Arachchi H.M."/>
            <person name="Berlin A."/>
            <person name="Brown A."/>
            <person name="Chapman S.B."/>
            <person name="Chen Z."/>
            <person name="Dunbar C."/>
            <person name="Freedman E."/>
            <person name="Gearin G."/>
            <person name="Goldberg J."/>
            <person name="Griggs A."/>
            <person name="Gujja S."/>
            <person name="Heiman D."/>
            <person name="Howarth C."/>
            <person name="Larson L."/>
            <person name="Lui A."/>
            <person name="MacDonald P.J.P."/>
            <person name="Montmayeur A."/>
            <person name="Murphy C."/>
            <person name="Neiman D."/>
            <person name="Pearson M."/>
            <person name="Priest M."/>
            <person name="Roberts A."/>
            <person name="Saif S."/>
            <person name="Shea T."/>
            <person name="Shenoy N."/>
            <person name="Sisk P."/>
            <person name="Stolte C."/>
            <person name="Sykes S."/>
            <person name="Wortman J."/>
            <person name="Nusbaum C."/>
            <person name="Birren B."/>
        </authorList>
    </citation>
    <scope>NUCLEOTIDE SEQUENCE [LARGE SCALE GENOMIC DNA]</scope>
    <source>
        <strain evidence="3">HOxBLS</strain>
    </source>
</reference>
<evidence type="ECO:0000256" key="2">
    <source>
        <dbReference type="ARBA" id="ARBA00023002"/>
    </source>
</evidence>
<dbReference type="SUPFAM" id="SSF51735">
    <property type="entry name" value="NAD(P)-binding Rossmann-fold domains"/>
    <property type="match status" value="1"/>
</dbReference>
<dbReference type="PRINTS" id="PR00081">
    <property type="entry name" value="GDHRDH"/>
</dbReference>
<accession>C3X5M6</accession>
<comment type="similarity">
    <text evidence="1">Belongs to the short-chain dehydrogenases/reductases (SDR) family.</text>
</comment>
<proteinExistence type="inferred from homology"/>
<evidence type="ECO:0000313" key="3">
    <source>
        <dbReference type="EMBL" id="EEO28512.1"/>
    </source>
</evidence>
<protein>
    <recommendedName>
        <fullName evidence="5">Short chain dehydrogenase</fullName>
    </recommendedName>
</protein>
<dbReference type="eggNOG" id="COG1028">
    <property type="taxonomic scope" value="Bacteria"/>
</dbReference>
<dbReference type="Proteomes" id="UP000003973">
    <property type="component" value="Unassembled WGS sequence"/>
</dbReference>
<organism evidence="3 4">
    <name type="scientific">Oxalobacter paraformigenes</name>
    <dbReference type="NCBI Taxonomy" id="556268"/>
    <lineage>
        <taxon>Bacteria</taxon>
        <taxon>Pseudomonadati</taxon>
        <taxon>Pseudomonadota</taxon>
        <taxon>Betaproteobacteria</taxon>
        <taxon>Burkholderiales</taxon>
        <taxon>Oxalobacteraceae</taxon>
        <taxon>Oxalobacter</taxon>
    </lineage>
</organism>
<dbReference type="Pfam" id="PF13561">
    <property type="entry name" value="adh_short_C2"/>
    <property type="match status" value="1"/>
</dbReference>
<dbReference type="PANTHER" id="PTHR43639:SF1">
    <property type="entry name" value="SHORT-CHAIN DEHYDROGENASE_REDUCTASE FAMILY PROTEIN"/>
    <property type="match status" value="1"/>
</dbReference>
<keyword evidence="4" id="KW-1185">Reference proteome</keyword>
<gene>
    <name evidence="3" type="ORF">OFAG_01665</name>
</gene>
<keyword evidence="2" id="KW-0560">Oxidoreductase</keyword>
<evidence type="ECO:0008006" key="5">
    <source>
        <dbReference type="Google" id="ProtNLM"/>
    </source>
</evidence>
<dbReference type="RefSeq" id="WP_005878262.1">
    <property type="nucleotide sequence ID" value="NZ_CABMNL010000001.1"/>
</dbReference>
<name>C3X5M6_9BURK</name>
<dbReference type="InterPro" id="IPR002347">
    <property type="entry name" value="SDR_fam"/>
</dbReference>
<dbReference type="HOGENOM" id="CLU_010194_1_3_4"/>
<dbReference type="AlphaFoldDB" id="C3X5M6"/>
<dbReference type="GO" id="GO:0016491">
    <property type="term" value="F:oxidoreductase activity"/>
    <property type="evidence" value="ECO:0007669"/>
    <property type="project" value="UniProtKB-KW"/>
</dbReference>
<sequence length="262" mass="28422">MSEQQTKIALVTGAARRIGRVIALFLARQGWDIAVHYRFSETDALATAEDIRKLGRRSVALHCDLTDENAVNRLLQRVADSLGRPSCLVNNASVFEHDSVTDFSAQSLDFHMHTNLTAPVLLSRALHAMTPDDAQSVVINLLDQKLDNLNPSFFSYTLSKAALNTATTLLAQELAPKLRVVGIAPGITLVSGEQTEQDFQIAHKNTPLGRSSTPEDIASTVCFILDSPAITGTTIMVDGGQHLIPLSQDVMFIAKMSAQNNS</sequence>
<dbReference type="InterPro" id="IPR036291">
    <property type="entry name" value="NAD(P)-bd_dom_sf"/>
</dbReference>
<dbReference type="NCBIfam" id="NF006597">
    <property type="entry name" value="PRK09134.1"/>
    <property type="match status" value="1"/>
</dbReference>
<evidence type="ECO:0000256" key="1">
    <source>
        <dbReference type="ARBA" id="ARBA00006484"/>
    </source>
</evidence>
<dbReference type="Gene3D" id="3.40.50.720">
    <property type="entry name" value="NAD(P)-binding Rossmann-like Domain"/>
    <property type="match status" value="1"/>
</dbReference>
<comment type="caution">
    <text evidence="3">The sequence shown here is derived from an EMBL/GenBank/DDBJ whole genome shotgun (WGS) entry which is preliminary data.</text>
</comment>
<dbReference type="EMBL" id="ACDP02000002">
    <property type="protein sequence ID" value="EEO28512.1"/>
    <property type="molecule type" value="Genomic_DNA"/>
</dbReference>